<dbReference type="InterPro" id="IPR043714">
    <property type="entry name" value="DUF5655"/>
</dbReference>
<keyword evidence="5" id="KW-1185">Reference proteome</keyword>
<evidence type="ECO:0000313" key="5">
    <source>
        <dbReference type="Proteomes" id="UP000536604"/>
    </source>
</evidence>
<dbReference type="Proteomes" id="UP000536604">
    <property type="component" value="Unassembled WGS sequence"/>
</dbReference>
<dbReference type="EMBL" id="JACHJO010000007">
    <property type="protein sequence ID" value="MBB6120545.1"/>
    <property type="molecule type" value="Genomic_DNA"/>
</dbReference>
<dbReference type="PANTHER" id="PTHR35149:SF2">
    <property type="entry name" value="DUF262 DOMAIN-CONTAINING PROTEIN"/>
    <property type="match status" value="1"/>
</dbReference>
<organism evidence="4 5">
    <name type="scientific">Nocardiopsis algeriensis</name>
    <dbReference type="NCBI Taxonomy" id="1478215"/>
    <lineage>
        <taxon>Bacteria</taxon>
        <taxon>Bacillati</taxon>
        <taxon>Actinomycetota</taxon>
        <taxon>Actinomycetes</taxon>
        <taxon>Streptosporangiales</taxon>
        <taxon>Nocardiopsidaceae</taxon>
        <taxon>Nocardiopsis</taxon>
    </lineage>
</organism>
<gene>
    <name evidence="4" type="ORF">FHS13_002502</name>
</gene>
<feature type="domain" description="GmrSD restriction endonucleases C-terminal" evidence="2">
    <location>
        <begin position="420"/>
        <end position="555"/>
    </location>
</feature>
<feature type="domain" description="GmrSD restriction endonucleases N-terminal" evidence="1">
    <location>
        <begin position="9"/>
        <end position="227"/>
    </location>
</feature>
<dbReference type="Pfam" id="PF18899">
    <property type="entry name" value="DUF5655"/>
    <property type="match status" value="1"/>
</dbReference>
<dbReference type="RefSeq" id="WP_184291734.1">
    <property type="nucleotide sequence ID" value="NZ_JACHJO010000007.1"/>
</dbReference>
<proteinExistence type="predicted"/>
<dbReference type="Pfam" id="PF03235">
    <property type="entry name" value="GmrSD_N"/>
    <property type="match status" value="1"/>
</dbReference>
<dbReference type="InterPro" id="IPR011089">
    <property type="entry name" value="GmrSD_C"/>
</dbReference>
<dbReference type="Pfam" id="PF07510">
    <property type="entry name" value="GmrSD_C"/>
    <property type="match status" value="1"/>
</dbReference>
<evidence type="ECO:0000259" key="2">
    <source>
        <dbReference type="Pfam" id="PF07510"/>
    </source>
</evidence>
<feature type="domain" description="DUF5655" evidence="3">
    <location>
        <begin position="591"/>
        <end position="693"/>
    </location>
</feature>
<comment type="caution">
    <text evidence="4">The sequence shown here is derived from an EMBL/GenBank/DDBJ whole genome shotgun (WGS) entry which is preliminary data.</text>
</comment>
<accession>A0A841IVI3</accession>
<dbReference type="AlphaFoldDB" id="A0A841IVI3"/>
<evidence type="ECO:0000259" key="1">
    <source>
        <dbReference type="Pfam" id="PF03235"/>
    </source>
</evidence>
<reference evidence="4 5" key="1">
    <citation type="submission" date="2020-08" db="EMBL/GenBank/DDBJ databases">
        <title>Genomic Encyclopedia of Type Strains, Phase III (KMG-III): the genomes of soil and plant-associated and newly described type strains.</title>
        <authorList>
            <person name="Whitman W."/>
        </authorList>
    </citation>
    <scope>NUCLEOTIDE SEQUENCE [LARGE SCALE GENOMIC DNA]</scope>
    <source>
        <strain evidence="4 5">CECT 8712</strain>
    </source>
</reference>
<evidence type="ECO:0000259" key="3">
    <source>
        <dbReference type="Pfam" id="PF18899"/>
    </source>
</evidence>
<evidence type="ECO:0000313" key="4">
    <source>
        <dbReference type="EMBL" id="MBB6120545.1"/>
    </source>
</evidence>
<name>A0A841IVI3_9ACTN</name>
<protein>
    <submittedName>
        <fullName evidence="4">Uncharacterized protein with ParB-like and HNH nuclease domain/predicted transport protein</fullName>
    </submittedName>
</protein>
<dbReference type="PANTHER" id="PTHR35149">
    <property type="entry name" value="SLL5132 PROTEIN"/>
    <property type="match status" value="1"/>
</dbReference>
<dbReference type="InterPro" id="IPR004919">
    <property type="entry name" value="GmrSD_N"/>
</dbReference>
<sequence length="698" mass="80019">MKASETPLLKLLEQGNQFVIPIYQRAYSWSAAECDQLMADIERAGGDDELKSHFIGSIVHVEKGLSNLTTQEPNLVIDGQQRMTTVTLLITALARVLDGYPEEEREPWKGFSPKKLRKRYLVNDDEDGEEYFKLLLSEKDKDTLKAVVGDTPLPSEPSERVHENFERFLKHLGKPGTDLAAVCRGLAKLVVVDIRLDRTHDNPQLIFESMNSTGLRLTQADLIRNFVLMGLKPKVQELLYTTYWRPMEKDFGQAAYEKQFDDFVRHYLTVVTGEIPRIGDVYGAFKAYWRRHSDNGGTIESLIKELRSYASRYCAVALGHEQDKELAAAFRDLREIKADVVYPLLLELYTDYQDEVLSRSELISIVGMVTSYIFRRAVCRIPTNSLNRTFSTFTKAIDKERYVPSVQAHFLSLKSYRAFPTDKQFIDELTSGNMYNFQRRSYLLRRLENFGRKEAVSIEDYTIEHIMPQNENLSQEWREALGKDWGQVHAHYLHTLGNLTLTGYNSEYGDLPFARKRDMRGGFRESPLRLNQGLGTLDTWNEEEIVRRAERLAAWAVKIWPRPVPPEGVAVPGRPKPESSYTIKDHPNLSRPATRALFEKFRGDVLALDEAVSETFLKNYVAYKTETNFVDVIPQTERLKLVLNMPFEALHDKRGLAVDVTGKGKWGNGNVQIDLNEQSDLNYVMGLVRQAYEYQVGA</sequence>